<evidence type="ECO:0000313" key="2">
    <source>
        <dbReference type="EMBL" id="MBP0725777.1"/>
    </source>
</evidence>
<proteinExistence type="predicted"/>
<feature type="transmembrane region" description="Helical" evidence="1">
    <location>
        <begin position="33"/>
        <end position="53"/>
    </location>
</feature>
<gene>
    <name evidence="2" type="ORF">J5Y03_11395</name>
</gene>
<reference evidence="2" key="1">
    <citation type="submission" date="2021-04" db="EMBL/GenBank/DDBJ databases">
        <title>Genome seq and assembly of Bacillus sp.</title>
        <authorList>
            <person name="Chhetri G."/>
        </authorList>
    </citation>
    <scope>NUCLEOTIDE SEQUENCE</scope>
    <source>
        <strain evidence="2">RG28</strain>
    </source>
</reference>
<name>A0A940SH39_9BACI</name>
<keyword evidence="3" id="KW-1185">Reference proteome</keyword>
<keyword evidence="1" id="KW-0472">Membrane</keyword>
<accession>A0A940SH39</accession>
<evidence type="ECO:0000256" key="1">
    <source>
        <dbReference type="SAM" id="Phobius"/>
    </source>
</evidence>
<keyword evidence="1" id="KW-1133">Transmembrane helix</keyword>
<keyword evidence="1" id="KW-0812">Transmembrane</keyword>
<sequence>MRLDMFITFILLGIYIGIFSEIVAEFFHYSNILMYGLSGMVIYGLIFLIITNIPRISGKTINWKLAFVVLMIDSVFFKMIGKYFELN</sequence>
<protein>
    <submittedName>
        <fullName evidence="2">Uncharacterized protein</fullName>
    </submittedName>
</protein>
<dbReference type="AlphaFoldDB" id="A0A940SH39"/>
<dbReference type="EMBL" id="JAGIYQ010000006">
    <property type="protein sequence ID" value="MBP0725777.1"/>
    <property type="molecule type" value="Genomic_DNA"/>
</dbReference>
<dbReference type="RefSeq" id="WP_209405686.1">
    <property type="nucleotide sequence ID" value="NZ_JAGIYQ010000006.1"/>
</dbReference>
<comment type="caution">
    <text evidence="2">The sequence shown here is derived from an EMBL/GenBank/DDBJ whole genome shotgun (WGS) entry which is preliminary data.</text>
</comment>
<feature type="transmembrane region" description="Helical" evidence="1">
    <location>
        <begin position="65"/>
        <end position="84"/>
    </location>
</feature>
<feature type="transmembrane region" description="Helical" evidence="1">
    <location>
        <begin position="7"/>
        <end position="27"/>
    </location>
</feature>
<organism evidence="2 3">
    <name type="scientific">Gottfriedia endophytica</name>
    <dbReference type="NCBI Taxonomy" id="2820819"/>
    <lineage>
        <taxon>Bacteria</taxon>
        <taxon>Bacillati</taxon>
        <taxon>Bacillota</taxon>
        <taxon>Bacilli</taxon>
        <taxon>Bacillales</taxon>
        <taxon>Bacillaceae</taxon>
        <taxon>Gottfriedia</taxon>
    </lineage>
</organism>
<evidence type="ECO:0000313" key="3">
    <source>
        <dbReference type="Proteomes" id="UP000682134"/>
    </source>
</evidence>
<dbReference type="Proteomes" id="UP000682134">
    <property type="component" value="Unassembled WGS sequence"/>
</dbReference>